<dbReference type="PANTHER" id="PTHR20916:SF18">
    <property type="entry name" value="IPT_TIG DOMAIN-CONTAINING PROTEIN"/>
    <property type="match status" value="1"/>
</dbReference>
<reference evidence="3" key="1">
    <citation type="submission" date="2020-05" db="EMBL/GenBank/DDBJ databases">
        <title>Phylogenomic resolution of chytrid fungi.</title>
        <authorList>
            <person name="Stajich J.E."/>
            <person name="Amses K."/>
            <person name="Simmons R."/>
            <person name="Seto K."/>
            <person name="Myers J."/>
            <person name="Bonds A."/>
            <person name="Quandt C.A."/>
            <person name="Barry K."/>
            <person name="Liu P."/>
            <person name="Grigoriev I."/>
            <person name="Longcore J.E."/>
            <person name="James T.Y."/>
        </authorList>
    </citation>
    <scope>NUCLEOTIDE SEQUENCE</scope>
    <source>
        <strain evidence="3">JEL0513</strain>
    </source>
</reference>
<dbReference type="Gene3D" id="2.20.70.10">
    <property type="match status" value="1"/>
</dbReference>
<feature type="compositionally biased region" description="Polar residues" evidence="1">
    <location>
        <begin position="193"/>
        <end position="202"/>
    </location>
</feature>
<proteinExistence type="predicted"/>
<feature type="compositionally biased region" description="Low complexity" evidence="1">
    <location>
        <begin position="753"/>
        <end position="789"/>
    </location>
</feature>
<feature type="compositionally biased region" description="Polar residues" evidence="1">
    <location>
        <begin position="26"/>
        <end position="35"/>
    </location>
</feature>
<feature type="compositionally biased region" description="Low complexity" evidence="1">
    <location>
        <begin position="36"/>
        <end position="53"/>
    </location>
</feature>
<evidence type="ECO:0000259" key="2">
    <source>
        <dbReference type="PROSITE" id="PS50020"/>
    </source>
</evidence>
<feature type="compositionally biased region" description="Low complexity" evidence="1">
    <location>
        <begin position="692"/>
        <end position="721"/>
    </location>
</feature>
<accession>A0AAD5XIE0</accession>
<feature type="region of interest" description="Disordered" evidence="1">
    <location>
        <begin position="7"/>
        <end position="86"/>
    </location>
</feature>
<keyword evidence="4" id="KW-1185">Reference proteome</keyword>
<feature type="compositionally biased region" description="Polar residues" evidence="1">
    <location>
        <begin position="68"/>
        <end position="77"/>
    </location>
</feature>
<dbReference type="AlphaFoldDB" id="A0AAD5XIE0"/>
<evidence type="ECO:0000313" key="4">
    <source>
        <dbReference type="Proteomes" id="UP001211907"/>
    </source>
</evidence>
<feature type="compositionally biased region" description="Low complexity" evidence="1">
    <location>
        <begin position="258"/>
        <end position="286"/>
    </location>
</feature>
<feature type="region of interest" description="Disordered" evidence="1">
    <location>
        <begin position="692"/>
        <end position="736"/>
    </location>
</feature>
<dbReference type="PANTHER" id="PTHR20916">
    <property type="entry name" value="CYSTEINE AND GLYCINE-RICH PROTEIN 2 BINDING PROTEIN"/>
    <property type="match status" value="1"/>
</dbReference>
<feature type="region of interest" description="Disordered" evidence="1">
    <location>
        <begin position="258"/>
        <end position="300"/>
    </location>
</feature>
<protein>
    <recommendedName>
        <fullName evidence="2">WW domain-containing protein</fullName>
    </recommendedName>
</protein>
<name>A0AAD5XIE0_9FUNG</name>
<organism evidence="3 4">
    <name type="scientific">Physocladia obscura</name>
    <dbReference type="NCBI Taxonomy" id="109957"/>
    <lineage>
        <taxon>Eukaryota</taxon>
        <taxon>Fungi</taxon>
        <taxon>Fungi incertae sedis</taxon>
        <taxon>Chytridiomycota</taxon>
        <taxon>Chytridiomycota incertae sedis</taxon>
        <taxon>Chytridiomycetes</taxon>
        <taxon>Chytridiales</taxon>
        <taxon>Chytriomycetaceae</taxon>
        <taxon>Physocladia</taxon>
    </lineage>
</organism>
<evidence type="ECO:0000313" key="3">
    <source>
        <dbReference type="EMBL" id="KAJ3141938.1"/>
    </source>
</evidence>
<feature type="compositionally biased region" description="Polar residues" evidence="1">
    <location>
        <begin position="170"/>
        <end position="183"/>
    </location>
</feature>
<gene>
    <name evidence="3" type="ORF">HK100_005036</name>
</gene>
<feature type="region of interest" description="Disordered" evidence="1">
    <location>
        <begin position="753"/>
        <end position="805"/>
    </location>
</feature>
<dbReference type="InterPro" id="IPR001202">
    <property type="entry name" value="WW_dom"/>
</dbReference>
<sequence length="805" mass="86281">MLSWLEQVRDQNYSGHSSHSHGSHDYNGNVSNDSASKSNSINNPSEISSPLSNDRNDRNKDDNDDNTSDAASITLSRSRSRSKIPWAQSNLSSNIAEATSNTRTTALATLAETSNSAPAIAQDTIALPATVKPKPPLRSRTPTASTSASTTASTSTTAITATRASASLPHPQSSRNPKNSSAPISRLFKSKRMSSNGPNANSNHKRSVSGGSSNHSLATVGGESTRIMPSLTYTDFLEHQFKEQLRKDKERMLAAKLKANNNNSSSNNKNANNSSNNDGSSNSNDGTALVGGETKPRKWSKVVDPEGDVTFYMNNETNEMQFNPPPDFVDDPAAIGDRIQQQQQQQQQERMHSPTFAFVEELLLGANNSTAANSLLLSPSSSLLFKQPSQSLTQRNALNAATMIKTRDLFSDTSPPLHGGDGGLVAQQQMQHQQPQTQILTPSPSVISSSTDGMFLSSGSLDAAATGSVTKVQVNSGDRMGAIMAQLHEMKIWFDESVEMDTLAESRDGSVRNFLDDIGYEVTTEGGDGDDDSQNNADEDFSKIDSVTDINDNRDYRVVAVSSVGDNARVDGSGTDGGGDVGKVKRKSFVFQDNNLAEYAALFPEPIIQQQIQGEVYPQRQLTPQQLILEQQRHLQQSQQQSSSSSTSPLSIANSFILKQASYEYPQQVKNDQMANPDAYFSGVSNSNNFNNSSTSLSRNDSTVQRSSIVGSSSVATSSASNNGDDESLGAGGTSQRGFFSVEKLNRYFRGSSVGSESSLVGGLRRRGSLNGDGASVLSRRSSGDRSSGSVGGIAGLSERLKKKK</sequence>
<evidence type="ECO:0000256" key="1">
    <source>
        <dbReference type="SAM" id="MobiDB-lite"/>
    </source>
</evidence>
<dbReference type="PROSITE" id="PS50020">
    <property type="entry name" value="WW_DOMAIN_2"/>
    <property type="match status" value="1"/>
</dbReference>
<dbReference type="Proteomes" id="UP001211907">
    <property type="component" value="Unassembled WGS sequence"/>
</dbReference>
<dbReference type="EMBL" id="JADGJH010000024">
    <property type="protein sequence ID" value="KAJ3141938.1"/>
    <property type="molecule type" value="Genomic_DNA"/>
</dbReference>
<feature type="compositionally biased region" description="Low complexity" evidence="1">
    <location>
        <begin position="138"/>
        <end position="167"/>
    </location>
</feature>
<feature type="domain" description="WW" evidence="2">
    <location>
        <begin position="293"/>
        <end position="327"/>
    </location>
</feature>
<comment type="caution">
    <text evidence="3">The sequence shown here is derived from an EMBL/GenBank/DDBJ whole genome shotgun (WGS) entry which is preliminary data.</text>
</comment>
<feature type="region of interest" description="Disordered" evidence="1">
    <location>
        <begin position="126"/>
        <end position="223"/>
    </location>
</feature>